<keyword evidence="15" id="KW-1185">Reference proteome</keyword>
<evidence type="ECO:0000256" key="8">
    <source>
        <dbReference type="ARBA" id="ARBA00023134"/>
    </source>
</evidence>
<dbReference type="GO" id="GO:0046872">
    <property type="term" value="F:metal ion binding"/>
    <property type="evidence" value="ECO:0007669"/>
    <property type="project" value="UniProtKB-KW"/>
</dbReference>
<feature type="binding site" evidence="12">
    <location>
        <position position="76"/>
    </location>
    <ligand>
        <name>S-adenosyl-L-methionine</name>
        <dbReference type="ChEBI" id="CHEBI:59789"/>
    </ligand>
</feature>
<dbReference type="InterPro" id="IPR013483">
    <property type="entry name" value="MoaA"/>
</dbReference>
<feature type="binding site" evidence="12">
    <location>
        <position position="103"/>
    </location>
    <ligand>
        <name>GTP</name>
        <dbReference type="ChEBI" id="CHEBI:37565"/>
    </ligand>
</feature>
<feature type="binding site" evidence="12">
    <location>
        <position position="18"/>
    </location>
    <ligand>
        <name>GTP</name>
        <dbReference type="ChEBI" id="CHEBI:37565"/>
    </ligand>
</feature>
<evidence type="ECO:0000256" key="5">
    <source>
        <dbReference type="ARBA" id="ARBA00022741"/>
    </source>
</evidence>
<dbReference type="Gene3D" id="3.20.20.70">
    <property type="entry name" value="Aldolase class I"/>
    <property type="match status" value="1"/>
</dbReference>
<feature type="domain" description="Radical SAM core" evidence="13">
    <location>
        <begin position="9"/>
        <end position="231"/>
    </location>
</feature>
<name>A0A4Y6V1P2_SACBS</name>
<dbReference type="SFLD" id="SFLDS00029">
    <property type="entry name" value="Radical_SAM"/>
    <property type="match status" value="1"/>
</dbReference>
<feature type="binding site" evidence="12">
    <location>
        <position position="279"/>
    </location>
    <ligand>
        <name>[4Fe-4S] cluster</name>
        <dbReference type="ChEBI" id="CHEBI:49883"/>
        <label>2</label>
        <note>4Fe-4S-substrate</note>
    </ligand>
</feature>
<evidence type="ECO:0000256" key="9">
    <source>
        <dbReference type="ARBA" id="ARBA00023150"/>
    </source>
</evidence>
<dbReference type="KEGG" id="saca:FFV09_21900"/>
<dbReference type="PANTHER" id="PTHR22960:SF0">
    <property type="entry name" value="MOLYBDENUM COFACTOR BIOSYNTHESIS PROTEIN 1"/>
    <property type="match status" value="1"/>
</dbReference>
<dbReference type="InterPro" id="IPR006638">
    <property type="entry name" value="Elp3/MiaA/NifB-like_rSAM"/>
</dbReference>
<dbReference type="HAMAP" id="MF_01225_B">
    <property type="entry name" value="MoaA_B"/>
    <property type="match status" value="1"/>
</dbReference>
<gene>
    <name evidence="12 14" type="primary">moaA</name>
    <name evidence="14" type="ORF">FFV09_21900</name>
</gene>
<proteinExistence type="inferred from homology"/>
<dbReference type="Proteomes" id="UP000316968">
    <property type="component" value="Chromosome"/>
</dbReference>
<evidence type="ECO:0000313" key="14">
    <source>
        <dbReference type="EMBL" id="QDH23284.1"/>
    </source>
</evidence>
<evidence type="ECO:0000313" key="15">
    <source>
        <dbReference type="Proteomes" id="UP000316968"/>
    </source>
</evidence>
<feature type="binding site" evidence="12">
    <location>
        <position position="25"/>
    </location>
    <ligand>
        <name>[4Fe-4S] cluster</name>
        <dbReference type="ChEBI" id="CHEBI:49883"/>
        <label>1</label>
        <note>4Fe-4S-S-AdoMet</note>
    </ligand>
</feature>
<comment type="subunit">
    <text evidence="12">Monomer and homodimer.</text>
</comment>
<dbReference type="GO" id="GO:0006777">
    <property type="term" value="P:Mo-molybdopterin cofactor biosynthetic process"/>
    <property type="evidence" value="ECO:0007669"/>
    <property type="project" value="UniProtKB-UniRule"/>
</dbReference>
<evidence type="ECO:0000256" key="12">
    <source>
        <dbReference type="HAMAP-Rule" id="MF_01225"/>
    </source>
</evidence>
<dbReference type="SFLD" id="SFLDG01386">
    <property type="entry name" value="main_SPASM_domain-containing"/>
    <property type="match status" value="1"/>
</dbReference>
<dbReference type="SUPFAM" id="SSF102114">
    <property type="entry name" value="Radical SAM enzymes"/>
    <property type="match status" value="1"/>
</dbReference>
<feature type="binding site" evidence="12">
    <location>
        <begin position="267"/>
        <end position="269"/>
    </location>
    <ligand>
        <name>GTP</name>
        <dbReference type="ChEBI" id="CHEBI:37565"/>
    </ligand>
</feature>
<dbReference type="NCBIfam" id="TIGR02666">
    <property type="entry name" value="moaA"/>
    <property type="match status" value="1"/>
</dbReference>
<dbReference type="GO" id="GO:0005525">
    <property type="term" value="F:GTP binding"/>
    <property type="evidence" value="ECO:0007669"/>
    <property type="project" value="UniProtKB-UniRule"/>
</dbReference>
<dbReference type="GO" id="GO:0061798">
    <property type="term" value="F:GTP 3',8'-cyclase activity"/>
    <property type="evidence" value="ECO:0007669"/>
    <property type="project" value="UniProtKB-UniRule"/>
</dbReference>
<dbReference type="PROSITE" id="PS51918">
    <property type="entry name" value="RADICAL_SAM"/>
    <property type="match status" value="1"/>
</dbReference>
<evidence type="ECO:0000256" key="11">
    <source>
        <dbReference type="ARBA" id="ARBA00048697"/>
    </source>
</evidence>
<dbReference type="GO" id="GO:0061799">
    <property type="term" value="F:cyclic pyranopterin monophosphate synthase activity"/>
    <property type="evidence" value="ECO:0007669"/>
    <property type="project" value="TreeGrafter"/>
</dbReference>
<dbReference type="InterPro" id="IPR040064">
    <property type="entry name" value="MoaA-like"/>
</dbReference>
<dbReference type="GO" id="GO:1904047">
    <property type="term" value="F:S-adenosyl-L-methionine binding"/>
    <property type="evidence" value="ECO:0007669"/>
    <property type="project" value="UniProtKB-UniRule"/>
</dbReference>
<protein>
    <recommendedName>
        <fullName evidence="1 12">GTP 3',8-cyclase</fullName>
        <ecNumber evidence="1 12">4.1.99.22</ecNumber>
    </recommendedName>
    <alternativeName>
        <fullName evidence="12">Molybdenum cofactor biosynthesis protein A</fullName>
    </alternativeName>
</protein>
<organism evidence="14 15">
    <name type="scientific">Saccharibacillus brassicae</name>
    <dbReference type="NCBI Taxonomy" id="2583377"/>
    <lineage>
        <taxon>Bacteria</taxon>
        <taxon>Bacillati</taxon>
        <taxon>Bacillota</taxon>
        <taxon>Bacilli</taxon>
        <taxon>Bacillales</taxon>
        <taxon>Paenibacillaceae</taxon>
        <taxon>Saccharibacillus</taxon>
    </lineage>
</organism>
<dbReference type="RefSeq" id="WP_141449821.1">
    <property type="nucleotide sequence ID" value="NZ_CP041217.1"/>
</dbReference>
<dbReference type="CDD" id="cd21117">
    <property type="entry name" value="Twitch_MoaA"/>
    <property type="match status" value="1"/>
</dbReference>
<dbReference type="Pfam" id="PF04055">
    <property type="entry name" value="Radical_SAM"/>
    <property type="match status" value="1"/>
</dbReference>
<dbReference type="SMART" id="SM00729">
    <property type="entry name" value="Elp3"/>
    <property type="match status" value="1"/>
</dbReference>
<evidence type="ECO:0000256" key="4">
    <source>
        <dbReference type="ARBA" id="ARBA00022723"/>
    </source>
</evidence>
<comment type="pathway">
    <text evidence="12">Cofactor biosynthesis; molybdopterin biosynthesis.</text>
</comment>
<keyword evidence="5 12" id="KW-0547">Nucleotide-binding</keyword>
<dbReference type="InterPro" id="IPR007197">
    <property type="entry name" value="rSAM"/>
</dbReference>
<keyword evidence="2 12" id="KW-0004">4Fe-4S</keyword>
<evidence type="ECO:0000256" key="6">
    <source>
        <dbReference type="ARBA" id="ARBA00023004"/>
    </source>
</evidence>
<dbReference type="InterPro" id="IPR058240">
    <property type="entry name" value="rSAM_sf"/>
</dbReference>
<keyword evidence="9 12" id="KW-0501">Molybdenum cofactor biosynthesis</keyword>
<keyword evidence="4 12" id="KW-0479">Metal-binding</keyword>
<dbReference type="CDD" id="cd01335">
    <property type="entry name" value="Radical_SAM"/>
    <property type="match status" value="1"/>
</dbReference>
<dbReference type="Pfam" id="PF06463">
    <property type="entry name" value="Mob_synth_C"/>
    <property type="match status" value="1"/>
</dbReference>
<keyword evidence="10 12" id="KW-0456">Lyase</keyword>
<feature type="binding site" evidence="12">
    <location>
        <position position="31"/>
    </location>
    <ligand>
        <name>S-adenosyl-L-methionine</name>
        <dbReference type="ChEBI" id="CHEBI:59789"/>
    </ligand>
</feature>
<feature type="binding site" evidence="12">
    <location>
        <position position="127"/>
    </location>
    <ligand>
        <name>S-adenosyl-L-methionine</name>
        <dbReference type="ChEBI" id="CHEBI:59789"/>
    </ligand>
</feature>
<sequence>MNLYTPTDRLRRPIRDLRISVTDRCNFRCTYCMPKEIFGDDFAFMPKDELLTFEEIERLTRLFASIGVKKIRLTGGEPLLRRGMPDLVSRILKVDGIEDVGLTTNGVLLGTNAQPLHDAGLRRLNVSLDALDPELFGRLNGRGIDSALILRQIEQARQVGFDVKVNMVVQKDVNDAEILPMAAYFRERGITLRFIEFMDVGNDNGWSFKRVVTKKEIYERLSAVHELEPVEPDYFGEVASRYRYKGTEAEVGFITSVSESFCSSCTRARLSSNGIFYTCLFASSGFDLRAPLRGGASDEELLAQIVGVWENRADRYSDERTEQTAKNRKKINMSYIGG</sequence>
<dbReference type="EMBL" id="CP041217">
    <property type="protein sequence ID" value="QDH23284.1"/>
    <property type="molecule type" value="Genomic_DNA"/>
</dbReference>
<dbReference type="GO" id="GO:0051539">
    <property type="term" value="F:4 iron, 4 sulfur cluster binding"/>
    <property type="evidence" value="ECO:0007669"/>
    <property type="project" value="UniProtKB-UniRule"/>
</dbReference>
<feature type="binding site" evidence="12">
    <location>
        <position position="262"/>
    </location>
    <ligand>
        <name>[4Fe-4S] cluster</name>
        <dbReference type="ChEBI" id="CHEBI:49883"/>
        <label>2</label>
        <note>4Fe-4S-substrate</note>
    </ligand>
</feature>
<evidence type="ECO:0000256" key="2">
    <source>
        <dbReference type="ARBA" id="ARBA00022485"/>
    </source>
</evidence>
<evidence type="ECO:0000256" key="3">
    <source>
        <dbReference type="ARBA" id="ARBA00022691"/>
    </source>
</evidence>
<evidence type="ECO:0000259" key="13">
    <source>
        <dbReference type="PROSITE" id="PS51918"/>
    </source>
</evidence>
<keyword evidence="7 12" id="KW-0411">Iron-sulfur</keyword>
<dbReference type="InterPro" id="IPR013785">
    <property type="entry name" value="Aldolase_TIM"/>
</dbReference>
<comment type="similarity">
    <text evidence="12">Belongs to the radical SAM superfamily. MoaA family.</text>
</comment>
<comment type="cofactor">
    <cofactor evidence="12">
        <name>[4Fe-4S] cluster</name>
        <dbReference type="ChEBI" id="CHEBI:49883"/>
    </cofactor>
    <text evidence="12">Binds 2 [4Fe-4S] clusters. Binds 1 [4Fe-4S] cluster coordinated with 3 cysteines and an exchangeable S-adenosyl-L-methionine and 1 [4Fe-4S] cluster coordinated with 3 cysteines and the GTP-derived substrate.</text>
</comment>
<dbReference type="UniPathway" id="UPA00344"/>
<dbReference type="EC" id="4.1.99.22" evidence="1 12"/>
<feature type="binding site" evidence="12">
    <location>
        <position position="72"/>
    </location>
    <ligand>
        <name>GTP</name>
        <dbReference type="ChEBI" id="CHEBI:37565"/>
    </ligand>
</feature>
<comment type="catalytic activity">
    <reaction evidence="11 12">
        <text>GTP + AH2 + S-adenosyl-L-methionine = (8S)-3',8-cyclo-7,8-dihydroguanosine 5'-triphosphate + 5'-deoxyadenosine + L-methionine + A + H(+)</text>
        <dbReference type="Rhea" id="RHEA:49576"/>
        <dbReference type="ChEBI" id="CHEBI:13193"/>
        <dbReference type="ChEBI" id="CHEBI:15378"/>
        <dbReference type="ChEBI" id="CHEBI:17319"/>
        <dbReference type="ChEBI" id="CHEBI:17499"/>
        <dbReference type="ChEBI" id="CHEBI:37565"/>
        <dbReference type="ChEBI" id="CHEBI:57844"/>
        <dbReference type="ChEBI" id="CHEBI:59789"/>
        <dbReference type="ChEBI" id="CHEBI:131766"/>
        <dbReference type="EC" id="4.1.99.22"/>
    </reaction>
</comment>
<reference evidence="14 15" key="1">
    <citation type="submission" date="2019-06" db="EMBL/GenBank/DDBJ databases">
        <title>Saccharibacillus brassicae sp. nov., an endophytic bacterium isolated from Chinese cabbage seeds (Brassica pekinensis).</title>
        <authorList>
            <person name="Jiang L."/>
            <person name="Lee J."/>
            <person name="Kim S.W."/>
        </authorList>
    </citation>
    <scope>NUCLEOTIDE SEQUENCE [LARGE SCALE GENOMIC DNA]</scope>
    <source>
        <strain evidence="15">KCTC 43072 / ATSA2</strain>
    </source>
</reference>
<dbReference type="InterPro" id="IPR000385">
    <property type="entry name" value="MoaA_NifB_PqqE_Fe-S-bd_CS"/>
</dbReference>
<feature type="binding site" evidence="12">
    <location>
        <position position="32"/>
    </location>
    <ligand>
        <name>[4Fe-4S] cluster</name>
        <dbReference type="ChEBI" id="CHEBI:49883"/>
        <label>1</label>
        <note>4Fe-4S-S-AdoMet</note>
    </ligand>
</feature>
<dbReference type="PANTHER" id="PTHR22960">
    <property type="entry name" value="MOLYBDOPTERIN COFACTOR SYNTHESIS PROTEIN A"/>
    <property type="match status" value="1"/>
</dbReference>
<feature type="binding site" evidence="12">
    <location>
        <position position="29"/>
    </location>
    <ligand>
        <name>[4Fe-4S] cluster</name>
        <dbReference type="ChEBI" id="CHEBI:49883"/>
        <label>1</label>
        <note>4Fe-4S-S-AdoMet</note>
    </ligand>
</feature>
<dbReference type="PROSITE" id="PS01305">
    <property type="entry name" value="MOAA_NIFB_PQQE"/>
    <property type="match status" value="1"/>
</dbReference>
<keyword evidence="8 12" id="KW-0342">GTP-binding</keyword>
<dbReference type="SFLD" id="SFLDG01067">
    <property type="entry name" value="SPASM/twitch_domain_containing"/>
    <property type="match status" value="1"/>
</dbReference>
<dbReference type="InterPro" id="IPR050105">
    <property type="entry name" value="MoCo_biosynth_MoaA/MoaC"/>
</dbReference>
<dbReference type="InterPro" id="IPR010505">
    <property type="entry name" value="MoaA_twitch"/>
</dbReference>
<dbReference type="SFLD" id="SFLDG01383">
    <property type="entry name" value="cyclic_pyranopterin_phosphate"/>
    <property type="match status" value="1"/>
</dbReference>
<dbReference type="AlphaFoldDB" id="A0A4Y6V1P2"/>
<keyword evidence="6 12" id="KW-0408">Iron</keyword>
<keyword evidence="3 12" id="KW-0949">S-adenosyl-L-methionine</keyword>
<accession>A0A4Y6V1P2</accession>
<evidence type="ECO:0000256" key="7">
    <source>
        <dbReference type="ARBA" id="ARBA00023014"/>
    </source>
</evidence>
<evidence type="ECO:0000256" key="1">
    <source>
        <dbReference type="ARBA" id="ARBA00012167"/>
    </source>
</evidence>
<feature type="binding site" evidence="12">
    <location>
        <position position="164"/>
    </location>
    <ligand>
        <name>GTP</name>
        <dbReference type="ChEBI" id="CHEBI:37565"/>
    </ligand>
</feature>
<feature type="binding site" evidence="12">
    <location>
        <position position="265"/>
    </location>
    <ligand>
        <name>[4Fe-4S] cluster</name>
        <dbReference type="ChEBI" id="CHEBI:49883"/>
        <label>2</label>
        <note>4Fe-4S-substrate</note>
    </ligand>
</feature>
<feature type="binding site" evidence="12">
    <location>
        <position position="198"/>
    </location>
    <ligand>
        <name>S-adenosyl-L-methionine</name>
        <dbReference type="ChEBI" id="CHEBI:59789"/>
    </ligand>
</feature>
<comment type="function">
    <text evidence="12">Catalyzes the cyclization of GTP to (8S)-3',8-cyclo-7,8-dihydroguanosine 5'-triphosphate.</text>
</comment>
<evidence type="ECO:0000256" key="10">
    <source>
        <dbReference type="ARBA" id="ARBA00023239"/>
    </source>
</evidence>
<dbReference type="OrthoDB" id="9763993at2"/>